<protein>
    <submittedName>
        <fullName evidence="1">Uncharacterized protein</fullName>
    </submittedName>
</protein>
<dbReference type="Proteomes" id="UP000829992">
    <property type="component" value="Chromosome"/>
</dbReference>
<gene>
    <name evidence="1" type="ORF">M4V62_03980</name>
</gene>
<organism evidence="1 2">
    <name type="scientific">Streptomyces durmitorensis</name>
    <dbReference type="NCBI Taxonomy" id="319947"/>
    <lineage>
        <taxon>Bacteria</taxon>
        <taxon>Bacillati</taxon>
        <taxon>Actinomycetota</taxon>
        <taxon>Actinomycetes</taxon>
        <taxon>Kitasatosporales</taxon>
        <taxon>Streptomycetaceae</taxon>
        <taxon>Streptomyces</taxon>
    </lineage>
</organism>
<sequence>MDFKPGGLVPDGPIELYPYAYHRPHPWKAEFLVPLAATPGQVAYVLTVQAFQKEIELLDTSWLDEQ</sequence>
<dbReference type="EMBL" id="CP097289">
    <property type="protein sequence ID" value="UQT54305.1"/>
    <property type="molecule type" value="Genomic_DNA"/>
</dbReference>
<proteinExistence type="predicted"/>
<name>A0ABY4PLQ7_9ACTN</name>
<keyword evidence="2" id="KW-1185">Reference proteome</keyword>
<evidence type="ECO:0000313" key="1">
    <source>
        <dbReference type="EMBL" id="UQT54305.1"/>
    </source>
</evidence>
<accession>A0ABY4PLQ7</accession>
<reference evidence="1 2" key="1">
    <citation type="submission" date="2022-05" db="EMBL/GenBank/DDBJ databases">
        <authorList>
            <person name="Zhou X."/>
            <person name="Li K."/>
            <person name="Man Y."/>
        </authorList>
    </citation>
    <scope>NUCLEOTIDE SEQUENCE [LARGE SCALE GENOMIC DNA]</scope>
    <source>
        <strain evidence="1 2">MS405</strain>
    </source>
</reference>
<evidence type="ECO:0000313" key="2">
    <source>
        <dbReference type="Proteomes" id="UP000829992"/>
    </source>
</evidence>
<dbReference type="RefSeq" id="WP_249585802.1">
    <property type="nucleotide sequence ID" value="NZ_BAAAQL010000002.1"/>
</dbReference>